<evidence type="ECO:0000313" key="1">
    <source>
        <dbReference type="EMBL" id="MBM6617135.1"/>
    </source>
</evidence>
<accession>A0ABS2DF94</accession>
<organism evidence="1 2">
    <name type="scientific">Bacillus suaedaesalsae</name>
    <dbReference type="NCBI Taxonomy" id="2810349"/>
    <lineage>
        <taxon>Bacteria</taxon>
        <taxon>Bacillati</taxon>
        <taxon>Bacillota</taxon>
        <taxon>Bacilli</taxon>
        <taxon>Bacillales</taxon>
        <taxon>Bacillaceae</taxon>
        <taxon>Bacillus</taxon>
    </lineage>
</organism>
<sequence>MHHRVSIVPFVNANSFSFSSIFEIGDSHGINLTSRAIAVQREYPLFVEDEANFSSYRIFSEVIPTPIIEEKVRTTFIHENPIIKVASVTLTGASNSAVLQIGSTNTIRAEARVKHIRQLLSD</sequence>
<protein>
    <submittedName>
        <fullName evidence="1">Spore germination protein GerPE</fullName>
    </submittedName>
</protein>
<dbReference type="EMBL" id="JAFELM010000019">
    <property type="protein sequence ID" value="MBM6617135.1"/>
    <property type="molecule type" value="Genomic_DNA"/>
</dbReference>
<dbReference type="Proteomes" id="UP001518925">
    <property type="component" value="Unassembled WGS sequence"/>
</dbReference>
<proteinExistence type="predicted"/>
<reference evidence="1 2" key="1">
    <citation type="submission" date="2021-02" db="EMBL/GenBank/DDBJ databases">
        <title>Bacillus sp. RD4P76, an endophyte from a halophyte.</title>
        <authorList>
            <person name="Sun J.-Q."/>
        </authorList>
    </citation>
    <scope>NUCLEOTIDE SEQUENCE [LARGE SCALE GENOMIC DNA]</scope>
    <source>
        <strain evidence="1 2">RD4P76</strain>
    </source>
</reference>
<evidence type="ECO:0000313" key="2">
    <source>
        <dbReference type="Proteomes" id="UP001518925"/>
    </source>
</evidence>
<comment type="caution">
    <text evidence="1">The sequence shown here is derived from an EMBL/GenBank/DDBJ whole genome shotgun (WGS) entry which is preliminary data.</text>
</comment>
<dbReference type="Pfam" id="PF10970">
    <property type="entry name" value="GerPE"/>
    <property type="match status" value="1"/>
</dbReference>
<name>A0ABS2DF94_9BACI</name>
<dbReference type="InterPro" id="IPR024496">
    <property type="entry name" value="Spore_germ_GerPE"/>
</dbReference>
<dbReference type="RefSeq" id="WP_204202521.1">
    <property type="nucleotide sequence ID" value="NZ_JAFELM010000019.1"/>
</dbReference>
<keyword evidence="2" id="KW-1185">Reference proteome</keyword>
<gene>
    <name evidence="1" type="ORF">JR050_05535</name>
</gene>